<dbReference type="RefSeq" id="WP_072305272.1">
    <property type="nucleotide sequence ID" value="NZ_FPJA01000004.1"/>
</dbReference>
<gene>
    <name evidence="1" type="ORF">SAMN02910323_0348</name>
</gene>
<evidence type="ECO:0000313" key="2">
    <source>
        <dbReference type="Proteomes" id="UP000182958"/>
    </source>
</evidence>
<accession>A0A1K1LU60</accession>
<dbReference type="EMBL" id="FPJA01000004">
    <property type="protein sequence ID" value="SFW14449.1"/>
    <property type="molecule type" value="Genomic_DNA"/>
</dbReference>
<name>A0A1K1LU60_SELRU</name>
<keyword evidence="2" id="KW-1185">Reference proteome</keyword>
<dbReference type="Proteomes" id="UP000182958">
    <property type="component" value="Unassembled WGS sequence"/>
</dbReference>
<sequence length="76" mass="8545">MVKMKNIKQEGHLVHFDGYIDGHEDEHFTMTVDLNDSSKSVASIEKNGYTGMAMMAIMFELAREGKLPSELVAMTH</sequence>
<proteinExistence type="predicted"/>
<dbReference type="AlphaFoldDB" id="A0A1K1LU60"/>
<organism evidence="1 2">
    <name type="scientific">Selenomonas ruminantium</name>
    <dbReference type="NCBI Taxonomy" id="971"/>
    <lineage>
        <taxon>Bacteria</taxon>
        <taxon>Bacillati</taxon>
        <taxon>Bacillota</taxon>
        <taxon>Negativicutes</taxon>
        <taxon>Selenomonadales</taxon>
        <taxon>Selenomonadaceae</taxon>
        <taxon>Selenomonas</taxon>
    </lineage>
</organism>
<reference evidence="2" key="1">
    <citation type="submission" date="2016-11" db="EMBL/GenBank/DDBJ databases">
        <authorList>
            <person name="Varghese N."/>
            <person name="Submissions S."/>
        </authorList>
    </citation>
    <scope>NUCLEOTIDE SEQUENCE [LARGE SCALE GENOMIC DNA]</scope>
    <source>
        <strain evidence="2">C3</strain>
    </source>
</reference>
<evidence type="ECO:0000313" key="1">
    <source>
        <dbReference type="EMBL" id="SFW14449.1"/>
    </source>
</evidence>
<protein>
    <submittedName>
        <fullName evidence="1">Uncharacterized protein</fullName>
    </submittedName>
</protein>